<dbReference type="GO" id="GO:0006950">
    <property type="term" value="P:response to stress"/>
    <property type="evidence" value="ECO:0007669"/>
    <property type="project" value="UniProtKB-ARBA"/>
</dbReference>
<evidence type="ECO:0000313" key="5">
    <source>
        <dbReference type="Proteomes" id="UP000594638"/>
    </source>
</evidence>
<keyword evidence="5" id="KW-1185">Reference proteome</keyword>
<sequence>MTCISLTCNSPESSTDRMFPAAVEEDSCSSLSSSSTSSIGKNSYESDGEGEEVQSEYKGRPLDGFDALVKVLPIRKGICNFYCGKSKSFTSLSDSSSCLFVKDIGKLDDSYTLKRKDLLAYNNFWDKNRNSILRSNNGGIPKRPANSRVHSLGRQQ</sequence>
<protein>
    <submittedName>
        <fullName evidence="4">Uncharacterized protein</fullName>
    </submittedName>
</protein>
<keyword evidence="2" id="KW-0539">Nucleus</keyword>
<dbReference type="PANTHER" id="PTHR33172">
    <property type="entry name" value="OS08G0516900 PROTEIN"/>
    <property type="match status" value="1"/>
</dbReference>
<evidence type="ECO:0000256" key="3">
    <source>
        <dbReference type="SAM" id="MobiDB-lite"/>
    </source>
</evidence>
<name>A0A8S0R4Q3_OLEEU</name>
<evidence type="ECO:0000256" key="2">
    <source>
        <dbReference type="ARBA" id="ARBA00023242"/>
    </source>
</evidence>
<dbReference type="EMBL" id="CACTIH010002093">
    <property type="protein sequence ID" value="CAA2973255.1"/>
    <property type="molecule type" value="Genomic_DNA"/>
</dbReference>
<gene>
    <name evidence="4" type="ORF">OLEA9_A049301</name>
</gene>
<dbReference type="OrthoDB" id="691484at2759"/>
<evidence type="ECO:0000256" key="1">
    <source>
        <dbReference type="ARBA" id="ARBA00004123"/>
    </source>
</evidence>
<dbReference type="InterPro" id="IPR051992">
    <property type="entry name" value="OxStress_Response_Reg"/>
</dbReference>
<dbReference type="PANTHER" id="PTHR33172:SF96">
    <property type="entry name" value="PROTEIN OXIDATIVE STRESS 3 LIKE 3"/>
    <property type="match status" value="1"/>
</dbReference>
<feature type="region of interest" description="Disordered" evidence="3">
    <location>
        <begin position="26"/>
        <end position="56"/>
    </location>
</feature>
<accession>A0A8S0R4Q3</accession>
<comment type="subcellular location">
    <subcellularLocation>
        <location evidence="1">Nucleus</location>
    </subcellularLocation>
</comment>
<evidence type="ECO:0000313" key="4">
    <source>
        <dbReference type="EMBL" id="CAA2973255.1"/>
    </source>
</evidence>
<organism evidence="4 5">
    <name type="scientific">Olea europaea subsp. europaea</name>
    <dbReference type="NCBI Taxonomy" id="158383"/>
    <lineage>
        <taxon>Eukaryota</taxon>
        <taxon>Viridiplantae</taxon>
        <taxon>Streptophyta</taxon>
        <taxon>Embryophyta</taxon>
        <taxon>Tracheophyta</taxon>
        <taxon>Spermatophyta</taxon>
        <taxon>Magnoliopsida</taxon>
        <taxon>eudicotyledons</taxon>
        <taxon>Gunneridae</taxon>
        <taxon>Pentapetalae</taxon>
        <taxon>asterids</taxon>
        <taxon>lamiids</taxon>
        <taxon>Lamiales</taxon>
        <taxon>Oleaceae</taxon>
        <taxon>Oleeae</taxon>
        <taxon>Olea</taxon>
    </lineage>
</organism>
<comment type="caution">
    <text evidence="4">The sequence shown here is derived from an EMBL/GenBank/DDBJ whole genome shotgun (WGS) entry which is preliminary data.</text>
</comment>
<dbReference type="AlphaFoldDB" id="A0A8S0R4Q3"/>
<feature type="compositionally biased region" description="Low complexity" evidence="3">
    <location>
        <begin position="28"/>
        <end position="38"/>
    </location>
</feature>
<reference evidence="4 5" key="1">
    <citation type="submission" date="2019-12" db="EMBL/GenBank/DDBJ databases">
        <authorList>
            <person name="Alioto T."/>
            <person name="Alioto T."/>
            <person name="Gomez Garrido J."/>
        </authorList>
    </citation>
    <scope>NUCLEOTIDE SEQUENCE [LARGE SCALE GENOMIC DNA]</scope>
</reference>
<dbReference type="Gramene" id="OE9A049301T1">
    <property type="protein sequence ID" value="OE9A049301C1"/>
    <property type="gene ID" value="OE9A049301"/>
</dbReference>
<dbReference type="GO" id="GO:0005634">
    <property type="term" value="C:nucleus"/>
    <property type="evidence" value="ECO:0007669"/>
    <property type="project" value="UniProtKB-SubCell"/>
</dbReference>
<dbReference type="Proteomes" id="UP000594638">
    <property type="component" value="Unassembled WGS sequence"/>
</dbReference>
<proteinExistence type="predicted"/>
<feature type="region of interest" description="Disordered" evidence="3">
    <location>
        <begin position="135"/>
        <end position="156"/>
    </location>
</feature>